<sequence length="95" mass="10479">MKTIKIFENYGCLAAEKRSIYTAENPAATATAWDEMTVAVPDGWDAWENNSGETMVTAPWGMDYSVNQVLRGDKGPMFIGTDEYGNEHGVTLQIV</sequence>
<protein>
    <submittedName>
        <fullName evidence="1">Uncharacterized protein</fullName>
    </submittedName>
</protein>
<name>A0A8S5MQY9_9CAUD</name>
<accession>A0A8S5MQY9</accession>
<dbReference type="EMBL" id="BK014965">
    <property type="protein sequence ID" value="DAD84737.1"/>
    <property type="molecule type" value="Genomic_DNA"/>
</dbReference>
<evidence type="ECO:0000313" key="1">
    <source>
        <dbReference type="EMBL" id="DAD84737.1"/>
    </source>
</evidence>
<reference evidence="1" key="1">
    <citation type="journal article" date="2021" name="Proc. Natl. Acad. Sci. U.S.A.">
        <title>A Catalog of Tens of Thousands of Viruses from Human Metagenomes Reveals Hidden Associations with Chronic Diseases.</title>
        <authorList>
            <person name="Tisza M.J."/>
            <person name="Buck C.B."/>
        </authorList>
    </citation>
    <scope>NUCLEOTIDE SEQUENCE</scope>
    <source>
        <strain evidence="1">CtqED62</strain>
    </source>
</reference>
<organism evidence="1">
    <name type="scientific">Siphoviridae sp. ctqED62</name>
    <dbReference type="NCBI Taxonomy" id="2826468"/>
    <lineage>
        <taxon>Viruses</taxon>
        <taxon>Duplodnaviria</taxon>
        <taxon>Heunggongvirae</taxon>
        <taxon>Uroviricota</taxon>
        <taxon>Caudoviricetes</taxon>
    </lineage>
</organism>
<proteinExistence type="predicted"/>